<name>A0ABN0CU00_STRPO</name>
<protein>
    <submittedName>
        <fullName evidence="1">Uncharacterized protein</fullName>
    </submittedName>
</protein>
<organism evidence="1 2">
    <name type="scientific">Streptococcus porcinus str. Jelinkova 176</name>
    <dbReference type="NCBI Taxonomy" id="873448"/>
    <lineage>
        <taxon>Bacteria</taxon>
        <taxon>Bacillati</taxon>
        <taxon>Bacillota</taxon>
        <taxon>Bacilli</taxon>
        <taxon>Lactobacillales</taxon>
        <taxon>Streptococcaceae</taxon>
        <taxon>Streptococcus</taxon>
    </lineage>
</organism>
<dbReference type="Proteomes" id="UP000005356">
    <property type="component" value="Unassembled WGS sequence"/>
</dbReference>
<gene>
    <name evidence="1" type="ORF">STRPO_0185</name>
</gene>
<sequence length="48" mass="5831">MKEITVIELGKMVITERKELSTDFWGWWRKVILLLKHISVFSERKKKV</sequence>
<accession>A0ABN0CU00</accession>
<reference evidence="1 2" key="1">
    <citation type="journal article" date="2014" name="Int. J. Syst. Evol. Microbiol.">
        <title>Phylogenomics and the dynamic genome evolution of the genus Streptococcus.</title>
        <authorList>
            <consortium name="The Broad Institute Genome Sequencing Platform"/>
            <person name="Richards V.P."/>
            <person name="Palmer S.R."/>
            <person name="Pavinski Bitar P.D."/>
            <person name="Qin X."/>
            <person name="Weinstock G.M."/>
            <person name="Highlander S.K."/>
            <person name="Town C.D."/>
            <person name="Burne R.A."/>
            <person name="Stanhope M.J."/>
        </authorList>
    </citation>
    <scope>NUCLEOTIDE SEQUENCE [LARGE SCALE GENOMIC DNA]</scope>
    <source>
        <strain evidence="1 2">Jelinkova 176</strain>
    </source>
</reference>
<comment type="caution">
    <text evidence="1">The sequence shown here is derived from an EMBL/GenBank/DDBJ whole genome shotgun (WGS) entry which is preliminary data.</text>
</comment>
<keyword evidence="2" id="KW-1185">Reference proteome</keyword>
<dbReference type="EMBL" id="AEUU02000001">
    <property type="protein sequence ID" value="EGJ26666.1"/>
    <property type="molecule type" value="Genomic_DNA"/>
</dbReference>
<evidence type="ECO:0000313" key="1">
    <source>
        <dbReference type="EMBL" id="EGJ26666.1"/>
    </source>
</evidence>
<evidence type="ECO:0000313" key="2">
    <source>
        <dbReference type="Proteomes" id="UP000005356"/>
    </source>
</evidence>
<proteinExistence type="predicted"/>